<name>A0A4Y9YV62_9AGAM</name>
<dbReference type="EMBL" id="SEOQ01000258">
    <property type="protein sequence ID" value="TFY66324.1"/>
    <property type="molecule type" value="Genomic_DNA"/>
</dbReference>
<evidence type="ECO:0000256" key="1">
    <source>
        <dbReference type="SAM" id="MobiDB-lite"/>
    </source>
</evidence>
<reference evidence="2 3" key="1">
    <citation type="submission" date="2019-02" db="EMBL/GenBank/DDBJ databases">
        <title>Genome sequencing of the rare red list fungi Dentipellis fragilis.</title>
        <authorList>
            <person name="Buettner E."/>
            <person name="Kellner H."/>
        </authorList>
    </citation>
    <scope>NUCLEOTIDE SEQUENCE [LARGE SCALE GENOMIC DNA]</scope>
    <source>
        <strain evidence="2 3">DSM 105465</strain>
    </source>
</reference>
<organism evidence="2 3">
    <name type="scientific">Dentipellis fragilis</name>
    <dbReference type="NCBI Taxonomy" id="205917"/>
    <lineage>
        <taxon>Eukaryota</taxon>
        <taxon>Fungi</taxon>
        <taxon>Dikarya</taxon>
        <taxon>Basidiomycota</taxon>
        <taxon>Agaricomycotina</taxon>
        <taxon>Agaricomycetes</taxon>
        <taxon>Russulales</taxon>
        <taxon>Hericiaceae</taxon>
        <taxon>Dentipellis</taxon>
    </lineage>
</organism>
<dbReference type="Proteomes" id="UP000298327">
    <property type="component" value="Unassembled WGS sequence"/>
</dbReference>
<keyword evidence="3" id="KW-1185">Reference proteome</keyword>
<proteinExistence type="predicted"/>
<protein>
    <recommendedName>
        <fullName evidence="4">Protein kinase domain-containing protein</fullName>
    </recommendedName>
</protein>
<dbReference type="OrthoDB" id="10632136at2759"/>
<feature type="compositionally biased region" description="Basic and acidic residues" evidence="1">
    <location>
        <begin position="277"/>
        <end position="286"/>
    </location>
</feature>
<comment type="caution">
    <text evidence="2">The sequence shown here is derived from an EMBL/GenBank/DDBJ whole genome shotgun (WGS) entry which is preliminary data.</text>
</comment>
<feature type="region of interest" description="Disordered" evidence="1">
    <location>
        <begin position="264"/>
        <end position="308"/>
    </location>
</feature>
<gene>
    <name evidence="2" type="ORF">EVG20_g4765</name>
</gene>
<evidence type="ECO:0008006" key="4">
    <source>
        <dbReference type="Google" id="ProtNLM"/>
    </source>
</evidence>
<dbReference type="AlphaFoldDB" id="A0A4Y9YV62"/>
<accession>A0A4Y9YV62</accession>
<evidence type="ECO:0000313" key="3">
    <source>
        <dbReference type="Proteomes" id="UP000298327"/>
    </source>
</evidence>
<evidence type="ECO:0000313" key="2">
    <source>
        <dbReference type="EMBL" id="TFY66324.1"/>
    </source>
</evidence>
<sequence length="469" mass="51308">MTSNIETVRDGRPPCTNILPFEELQSAVHSHPPIPDLQTSARSFVATVSGAGAKQQSLSQPSRADLSENVRTCARTALHGLASREANCAETPLLHALFSVCDMIRRCSRPGCSLASDWDEYGALEMPYNSLRSNHLAPRNPRRTYTASTVGGGGWLADRPSDIAMPVDDRQVSPFYLRSTGSLRLTLMRRDGIYNPNIAFNSVAQSATSKISTSCGGVTSMYPASSTAAAFASIVTSLRKHSVAHLIKDTLDCERNPLLLGASDMDSKSRHSPFKTLRSDPTDKHVVSGGRHSNIRNRNPIKLTEPRPFNNDRHSILISGDFKEFVSQIPPEDQGSLFPPITKPPDEAEPMMLVFSHVRPLKESDHIDSDTAAAFLRQLLEGLDFLHRNEVHPTRGYPGICGVASSWSTQVPSLAAFRVTKPDVTCPCVKASENALARKTVQVVHTIELRWKTLERPSSLTSPRAVLAI</sequence>